<feature type="region of interest" description="Disordered" evidence="1">
    <location>
        <begin position="37"/>
        <end position="61"/>
    </location>
</feature>
<dbReference type="EMBL" id="KZ451999">
    <property type="protein sequence ID" value="PKA53335.1"/>
    <property type="molecule type" value="Genomic_DNA"/>
</dbReference>
<keyword evidence="3" id="KW-1185">Reference proteome</keyword>
<gene>
    <name evidence="2" type="ORF">AXF42_Ash010065</name>
</gene>
<feature type="region of interest" description="Disordered" evidence="1">
    <location>
        <begin position="119"/>
        <end position="140"/>
    </location>
</feature>
<evidence type="ECO:0000313" key="2">
    <source>
        <dbReference type="EMBL" id="PKA53335.1"/>
    </source>
</evidence>
<sequence>MHLIGSSELQLLDEGAQAVEWDYGLLEDGDLCPLDQLVRRRGGPAEQDSSDSGFVSGDEGAEQDCVRRLGPGPLVASARTARVASTRAARVAGRVGESGESRECRVRPWVGAARPRQAVGVAGEPRESRRRRCRLSLGRP</sequence>
<accession>A0A2I0ACU5</accession>
<dbReference type="Proteomes" id="UP000236161">
    <property type="component" value="Unassembled WGS sequence"/>
</dbReference>
<name>A0A2I0ACU5_9ASPA</name>
<proteinExistence type="predicted"/>
<evidence type="ECO:0000256" key="1">
    <source>
        <dbReference type="SAM" id="MobiDB-lite"/>
    </source>
</evidence>
<dbReference type="AlphaFoldDB" id="A0A2I0ACU5"/>
<protein>
    <submittedName>
        <fullName evidence="2">Uncharacterized protein</fullName>
    </submittedName>
</protein>
<organism evidence="2 3">
    <name type="scientific">Apostasia shenzhenica</name>
    <dbReference type="NCBI Taxonomy" id="1088818"/>
    <lineage>
        <taxon>Eukaryota</taxon>
        <taxon>Viridiplantae</taxon>
        <taxon>Streptophyta</taxon>
        <taxon>Embryophyta</taxon>
        <taxon>Tracheophyta</taxon>
        <taxon>Spermatophyta</taxon>
        <taxon>Magnoliopsida</taxon>
        <taxon>Liliopsida</taxon>
        <taxon>Asparagales</taxon>
        <taxon>Orchidaceae</taxon>
        <taxon>Apostasioideae</taxon>
        <taxon>Apostasia</taxon>
    </lineage>
</organism>
<evidence type="ECO:0000313" key="3">
    <source>
        <dbReference type="Proteomes" id="UP000236161"/>
    </source>
</evidence>
<reference evidence="2 3" key="1">
    <citation type="journal article" date="2017" name="Nature">
        <title>The Apostasia genome and the evolution of orchids.</title>
        <authorList>
            <person name="Zhang G.Q."/>
            <person name="Liu K.W."/>
            <person name="Li Z."/>
            <person name="Lohaus R."/>
            <person name="Hsiao Y.Y."/>
            <person name="Niu S.C."/>
            <person name="Wang J.Y."/>
            <person name="Lin Y.C."/>
            <person name="Xu Q."/>
            <person name="Chen L.J."/>
            <person name="Yoshida K."/>
            <person name="Fujiwara S."/>
            <person name="Wang Z.W."/>
            <person name="Zhang Y.Q."/>
            <person name="Mitsuda N."/>
            <person name="Wang M."/>
            <person name="Liu G.H."/>
            <person name="Pecoraro L."/>
            <person name="Huang H.X."/>
            <person name="Xiao X.J."/>
            <person name="Lin M."/>
            <person name="Wu X.Y."/>
            <person name="Wu W.L."/>
            <person name="Chen Y.Y."/>
            <person name="Chang S.B."/>
            <person name="Sakamoto S."/>
            <person name="Ohme-Takagi M."/>
            <person name="Yagi M."/>
            <person name="Zeng S.J."/>
            <person name="Shen C.Y."/>
            <person name="Yeh C.M."/>
            <person name="Luo Y.B."/>
            <person name="Tsai W.C."/>
            <person name="Van de Peer Y."/>
            <person name="Liu Z.J."/>
        </authorList>
    </citation>
    <scope>NUCLEOTIDE SEQUENCE [LARGE SCALE GENOMIC DNA]</scope>
    <source>
        <strain evidence="3">cv. Shenzhen</strain>
        <tissue evidence="2">Stem</tissue>
    </source>
</reference>